<protein>
    <submittedName>
        <fullName evidence="2">Uncharacterized protein</fullName>
    </submittedName>
</protein>
<name>A0A5N1JKC3_9BACT</name>
<proteinExistence type="predicted"/>
<reference evidence="2 3" key="1">
    <citation type="submission" date="2019-09" db="EMBL/GenBank/DDBJ databases">
        <title>Genome Sequence of Larkinella sp MA1.</title>
        <authorList>
            <person name="Srinivasan S."/>
        </authorList>
    </citation>
    <scope>NUCLEOTIDE SEQUENCE [LARGE SCALE GENOMIC DNA]</scope>
    <source>
        <strain evidence="2 3">MA1</strain>
    </source>
</reference>
<evidence type="ECO:0000256" key="1">
    <source>
        <dbReference type="SAM" id="SignalP"/>
    </source>
</evidence>
<dbReference type="Proteomes" id="UP000326344">
    <property type="component" value="Unassembled WGS sequence"/>
</dbReference>
<evidence type="ECO:0000313" key="2">
    <source>
        <dbReference type="EMBL" id="KAA9353793.1"/>
    </source>
</evidence>
<gene>
    <name evidence="2" type="ORF">F0P93_14285</name>
</gene>
<feature type="signal peptide" evidence="1">
    <location>
        <begin position="1"/>
        <end position="19"/>
    </location>
</feature>
<dbReference type="RefSeq" id="WP_150877052.1">
    <property type="nucleotide sequence ID" value="NZ_VTWS01000003.1"/>
</dbReference>
<organism evidence="2 3">
    <name type="scientific">Larkinella humicola</name>
    <dbReference type="NCBI Taxonomy" id="2607654"/>
    <lineage>
        <taxon>Bacteria</taxon>
        <taxon>Pseudomonadati</taxon>
        <taxon>Bacteroidota</taxon>
        <taxon>Cytophagia</taxon>
        <taxon>Cytophagales</taxon>
        <taxon>Spirosomataceae</taxon>
        <taxon>Larkinella</taxon>
    </lineage>
</organism>
<sequence>MKKLRQLPFLHRLFCLLMAINVLNFSIDAPDHLTQSVHQNVGAEDLSVNKMESIGEVLLEEVLAIPNAVPERDDPDHPIAVKLVKTVYDWTAPSVMVPLPKVAVSFCLLVPRKHLFSASFYSSHSPEIDSPPPQRA</sequence>
<evidence type="ECO:0000313" key="3">
    <source>
        <dbReference type="Proteomes" id="UP000326344"/>
    </source>
</evidence>
<dbReference type="EMBL" id="VTWS01000003">
    <property type="protein sequence ID" value="KAA9353793.1"/>
    <property type="molecule type" value="Genomic_DNA"/>
</dbReference>
<comment type="caution">
    <text evidence="2">The sequence shown here is derived from an EMBL/GenBank/DDBJ whole genome shotgun (WGS) entry which is preliminary data.</text>
</comment>
<keyword evidence="3" id="KW-1185">Reference proteome</keyword>
<keyword evidence="1" id="KW-0732">Signal</keyword>
<accession>A0A5N1JKC3</accession>
<feature type="chain" id="PRO_5025012556" evidence="1">
    <location>
        <begin position="20"/>
        <end position="136"/>
    </location>
</feature>
<dbReference type="AlphaFoldDB" id="A0A5N1JKC3"/>